<name>A0A9C9K0Q1_UNCW3</name>
<sequence>MNPIIFLLCFMVGEKLDYVARFSFITLGSMTLEIKDTLSYDSTTCYHFRSVINSSPGLSFLFSLNDTIDVYAETTGLLPLFYEEKLNESKYHHRSKLVFNHDSLYVVYDDSLIFEIAAQTRDLLSFWYYLRTIPLKIGDTIVVRIHKSMENHEILCPVVKKEKIKTPGGEFNTILVSPQTTGKGVFGSKGSMDIWYSDDEKRYPVQIRAKMKIGSILFKLKEVEN</sequence>
<accession>A0A9C9K0Q1</accession>
<comment type="caution">
    <text evidence="1">The sequence shown here is derived from an EMBL/GenBank/DDBJ whole genome shotgun (WGS) entry which is preliminary data.</text>
</comment>
<dbReference type="Pfam" id="PF11306">
    <property type="entry name" value="DUF3108"/>
    <property type="match status" value="1"/>
</dbReference>
<protein>
    <submittedName>
        <fullName evidence="1">DUF3108 domain-containing protein</fullName>
    </submittedName>
</protein>
<dbReference type="AlphaFoldDB" id="A0A9C9K0Q1"/>
<proteinExistence type="predicted"/>
<organism evidence="1 2">
    <name type="scientific">candidate division WOR-3 bacterium</name>
    <dbReference type="NCBI Taxonomy" id="2052148"/>
    <lineage>
        <taxon>Bacteria</taxon>
        <taxon>Bacteria division WOR-3</taxon>
    </lineage>
</organism>
<dbReference type="Proteomes" id="UP000885826">
    <property type="component" value="Unassembled WGS sequence"/>
</dbReference>
<dbReference type="EMBL" id="DRIG01000094">
    <property type="protein sequence ID" value="HEC79272.1"/>
    <property type="molecule type" value="Genomic_DNA"/>
</dbReference>
<gene>
    <name evidence="1" type="ORF">ENI34_09075</name>
</gene>
<evidence type="ECO:0000313" key="2">
    <source>
        <dbReference type="Proteomes" id="UP000885826"/>
    </source>
</evidence>
<dbReference type="InterPro" id="IPR021457">
    <property type="entry name" value="DUF3108"/>
</dbReference>
<reference evidence="1" key="1">
    <citation type="journal article" date="2020" name="mSystems">
        <title>Genome- and Community-Level Interaction Insights into Carbon Utilization and Element Cycling Functions of Hydrothermarchaeota in Hydrothermal Sediment.</title>
        <authorList>
            <person name="Zhou Z."/>
            <person name="Liu Y."/>
            <person name="Xu W."/>
            <person name="Pan J."/>
            <person name="Luo Z.H."/>
            <person name="Li M."/>
        </authorList>
    </citation>
    <scope>NUCLEOTIDE SEQUENCE</scope>
    <source>
        <strain evidence="1">HyVt-388</strain>
    </source>
</reference>
<evidence type="ECO:0000313" key="1">
    <source>
        <dbReference type="EMBL" id="HEC79272.1"/>
    </source>
</evidence>